<feature type="non-terminal residue" evidence="1">
    <location>
        <position position="1"/>
    </location>
</feature>
<gene>
    <name evidence="1" type="ORF">ILYODFUR_026199</name>
</gene>
<evidence type="ECO:0000313" key="1">
    <source>
        <dbReference type="EMBL" id="MEQ2256641.1"/>
    </source>
</evidence>
<reference evidence="1 2" key="1">
    <citation type="submission" date="2021-06" db="EMBL/GenBank/DDBJ databases">
        <authorList>
            <person name="Palmer J.M."/>
        </authorList>
    </citation>
    <scope>NUCLEOTIDE SEQUENCE [LARGE SCALE GENOMIC DNA]</scope>
    <source>
        <strain evidence="2">if_2019</strain>
        <tissue evidence="1">Muscle</tissue>
    </source>
</reference>
<dbReference type="EMBL" id="JAHRIQ010107553">
    <property type="protein sequence ID" value="MEQ2256641.1"/>
    <property type="molecule type" value="Genomic_DNA"/>
</dbReference>
<evidence type="ECO:0000313" key="2">
    <source>
        <dbReference type="Proteomes" id="UP001482620"/>
    </source>
</evidence>
<name>A0ABV0VJR0_9TELE</name>
<organism evidence="1 2">
    <name type="scientific">Ilyodon furcidens</name>
    <name type="common">goldbreast splitfin</name>
    <dbReference type="NCBI Taxonomy" id="33524"/>
    <lineage>
        <taxon>Eukaryota</taxon>
        <taxon>Metazoa</taxon>
        <taxon>Chordata</taxon>
        <taxon>Craniata</taxon>
        <taxon>Vertebrata</taxon>
        <taxon>Euteleostomi</taxon>
        <taxon>Actinopterygii</taxon>
        <taxon>Neopterygii</taxon>
        <taxon>Teleostei</taxon>
        <taxon>Neoteleostei</taxon>
        <taxon>Acanthomorphata</taxon>
        <taxon>Ovalentaria</taxon>
        <taxon>Atherinomorphae</taxon>
        <taxon>Cyprinodontiformes</taxon>
        <taxon>Goodeidae</taxon>
        <taxon>Ilyodon</taxon>
    </lineage>
</organism>
<accession>A0ABV0VJR0</accession>
<dbReference type="Proteomes" id="UP001482620">
    <property type="component" value="Unassembled WGS sequence"/>
</dbReference>
<protein>
    <submittedName>
        <fullName evidence="1">Uncharacterized protein</fullName>
    </submittedName>
</protein>
<comment type="caution">
    <text evidence="1">The sequence shown here is derived from an EMBL/GenBank/DDBJ whole genome shotgun (WGS) entry which is preliminary data.</text>
</comment>
<keyword evidence="2" id="KW-1185">Reference proteome</keyword>
<proteinExistence type="predicted"/>
<sequence>LEFSPVYVPCSFCFPNKQPYNFTFSLRSVLCMWVRAITKTMTKPASNAALLQDDSWQKFDWLTMFSLSETII</sequence>